<sequence length="120" mass="13037">MEPAAPAVDASIFTLLGGTTIPDRAAIVRAECREGSRVELRRRDASSSHIDVWLECRPRLPLMRAWKMIGHVPEGTAAALLPLADERSTVIAHGTVRTVYAPTGRNEAVVTVEIRPQTQG</sequence>
<proteinExistence type="predicted"/>
<reference evidence="1 2" key="1">
    <citation type="submission" date="2019-02" db="EMBL/GenBank/DDBJ databases">
        <title>Genomic Encyclopedia of Type Strains, Phase IV (KMG-IV): sequencing the most valuable type-strain genomes for metagenomic binning, comparative biology and taxonomic classification.</title>
        <authorList>
            <person name="Goeker M."/>
        </authorList>
    </citation>
    <scope>NUCLEOTIDE SEQUENCE [LARGE SCALE GENOMIC DNA]</scope>
    <source>
        <strain evidence="1 2">DSM 19570</strain>
    </source>
</reference>
<comment type="caution">
    <text evidence="1">The sequence shown here is derived from an EMBL/GenBank/DDBJ whole genome shotgun (WGS) entry which is preliminary data.</text>
</comment>
<protein>
    <recommendedName>
        <fullName evidence="3">HIRAN domain-containing protein</fullName>
    </recommendedName>
</protein>
<keyword evidence="2" id="KW-1185">Reference proteome</keyword>
<dbReference type="Proteomes" id="UP000293671">
    <property type="component" value="Unassembled WGS sequence"/>
</dbReference>
<organism evidence="1 2">
    <name type="scientific">Rivibacter subsaxonicus</name>
    <dbReference type="NCBI Taxonomy" id="457575"/>
    <lineage>
        <taxon>Bacteria</taxon>
        <taxon>Pseudomonadati</taxon>
        <taxon>Pseudomonadota</taxon>
        <taxon>Betaproteobacteria</taxon>
        <taxon>Burkholderiales</taxon>
        <taxon>Rivibacter</taxon>
    </lineage>
</organism>
<gene>
    <name evidence="1" type="ORF">EV670_1794</name>
</gene>
<evidence type="ECO:0000313" key="2">
    <source>
        <dbReference type="Proteomes" id="UP000293671"/>
    </source>
</evidence>
<evidence type="ECO:0008006" key="3">
    <source>
        <dbReference type="Google" id="ProtNLM"/>
    </source>
</evidence>
<evidence type="ECO:0000313" key="1">
    <source>
        <dbReference type="EMBL" id="RZU01079.1"/>
    </source>
</evidence>
<name>A0A4Q7VXI7_9BURK</name>
<accession>A0A4Q7VXI7</accession>
<dbReference type="AlphaFoldDB" id="A0A4Q7VXI7"/>
<dbReference type="EMBL" id="SHKP01000005">
    <property type="protein sequence ID" value="RZU01079.1"/>
    <property type="molecule type" value="Genomic_DNA"/>
</dbReference>
<dbReference type="RefSeq" id="WP_165393277.1">
    <property type="nucleotide sequence ID" value="NZ_SHKP01000005.1"/>
</dbReference>